<dbReference type="Gene3D" id="2.60.120.10">
    <property type="entry name" value="Jelly Rolls"/>
    <property type="match status" value="1"/>
</dbReference>
<dbReference type="GO" id="GO:0006355">
    <property type="term" value="P:regulation of DNA-templated transcription"/>
    <property type="evidence" value="ECO:0007669"/>
    <property type="project" value="InterPro"/>
</dbReference>
<evidence type="ECO:0000313" key="3">
    <source>
        <dbReference type="Proteomes" id="UP000527143"/>
    </source>
</evidence>
<dbReference type="InterPro" id="IPR014710">
    <property type="entry name" value="RmlC-like_jellyroll"/>
</dbReference>
<keyword evidence="3" id="KW-1185">Reference proteome</keyword>
<dbReference type="InterPro" id="IPR012318">
    <property type="entry name" value="HTH_CRP"/>
</dbReference>
<sequence length="230" mass="24760">MNIAYRSGFAFSAVVTRLSRLAALSDADRNGLRDAESLRCRIGAHREITESQFDGRPLLLVAGWAARVRIFSDGRRQLLSLLLPGDVIAAARPDAPAAPVTALTEVTVAPAPTAAPGSPLDRAYAAAAAAEQTHLYRQIARLGRLSAYERLADWLLEVQERLAAADLVNGTGFPMPLTQEVLADTLGLTSVHINRTLQSMRRDGVLDLRSGTARLPDAQHLASLVDYRAS</sequence>
<dbReference type="EMBL" id="JACIJF010000011">
    <property type="protein sequence ID" value="MBB5711925.1"/>
    <property type="molecule type" value="Genomic_DNA"/>
</dbReference>
<dbReference type="GO" id="GO:0003677">
    <property type="term" value="F:DNA binding"/>
    <property type="evidence" value="ECO:0007669"/>
    <property type="project" value="InterPro"/>
</dbReference>
<dbReference type="Pfam" id="PF13545">
    <property type="entry name" value="HTH_Crp_2"/>
    <property type="match status" value="1"/>
</dbReference>
<feature type="domain" description="HTH crp-type" evidence="1">
    <location>
        <begin position="145"/>
        <end position="219"/>
    </location>
</feature>
<organism evidence="2 3">
    <name type="scientific">Sphingomonas xinjiangensis</name>
    <dbReference type="NCBI Taxonomy" id="643568"/>
    <lineage>
        <taxon>Bacteria</taxon>
        <taxon>Pseudomonadati</taxon>
        <taxon>Pseudomonadota</taxon>
        <taxon>Alphaproteobacteria</taxon>
        <taxon>Sphingomonadales</taxon>
        <taxon>Sphingomonadaceae</taxon>
        <taxon>Sphingomonas</taxon>
    </lineage>
</organism>
<name>A0A840YHS2_9SPHN</name>
<dbReference type="InterPro" id="IPR036390">
    <property type="entry name" value="WH_DNA-bd_sf"/>
</dbReference>
<dbReference type="Gene3D" id="1.10.10.10">
    <property type="entry name" value="Winged helix-like DNA-binding domain superfamily/Winged helix DNA-binding domain"/>
    <property type="match status" value="1"/>
</dbReference>
<dbReference type="AlphaFoldDB" id="A0A840YHS2"/>
<evidence type="ECO:0000313" key="2">
    <source>
        <dbReference type="EMBL" id="MBB5711925.1"/>
    </source>
</evidence>
<comment type="caution">
    <text evidence="2">The sequence shown here is derived from an EMBL/GenBank/DDBJ whole genome shotgun (WGS) entry which is preliminary data.</text>
</comment>
<evidence type="ECO:0000259" key="1">
    <source>
        <dbReference type="PROSITE" id="PS51063"/>
    </source>
</evidence>
<dbReference type="RefSeq" id="WP_184089616.1">
    <property type="nucleotide sequence ID" value="NZ_JACIJF010000011.1"/>
</dbReference>
<dbReference type="InterPro" id="IPR036388">
    <property type="entry name" value="WH-like_DNA-bd_sf"/>
</dbReference>
<proteinExistence type="predicted"/>
<dbReference type="SMART" id="SM00419">
    <property type="entry name" value="HTH_CRP"/>
    <property type="match status" value="1"/>
</dbReference>
<accession>A0A840YHS2</accession>
<dbReference type="SUPFAM" id="SSF46785">
    <property type="entry name" value="Winged helix' DNA-binding domain"/>
    <property type="match status" value="1"/>
</dbReference>
<protein>
    <submittedName>
        <fullName evidence="2">CRP-like cAMP-binding protein</fullName>
    </submittedName>
</protein>
<reference evidence="2 3" key="1">
    <citation type="submission" date="2020-08" db="EMBL/GenBank/DDBJ databases">
        <title>Genomic Encyclopedia of Type Strains, Phase IV (KMG-IV): sequencing the most valuable type-strain genomes for metagenomic binning, comparative biology and taxonomic classification.</title>
        <authorList>
            <person name="Goeker M."/>
        </authorList>
    </citation>
    <scope>NUCLEOTIDE SEQUENCE [LARGE SCALE GENOMIC DNA]</scope>
    <source>
        <strain evidence="2 3">DSM 26736</strain>
    </source>
</reference>
<dbReference type="Proteomes" id="UP000527143">
    <property type="component" value="Unassembled WGS sequence"/>
</dbReference>
<dbReference type="PROSITE" id="PS51063">
    <property type="entry name" value="HTH_CRP_2"/>
    <property type="match status" value="1"/>
</dbReference>
<gene>
    <name evidence="2" type="ORF">FHT02_003178</name>
</gene>